<keyword evidence="1" id="KW-0472">Membrane</keyword>
<dbReference type="EMBL" id="JADOEL010000015">
    <property type="protein sequence ID" value="MBF8179092.1"/>
    <property type="molecule type" value="Genomic_DNA"/>
</dbReference>
<name>A0ABS0EW77_9BURK</name>
<sequence length="103" mass="11420">MRFDKIKLMSYLQLSIITLCAVCVCYVVYKVFIDQGQADREPTTAELAAKARKRLIAALLGDSKAADRLIALEHKRAGGIGIGKLEAVNRALESLQRDRSRTN</sequence>
<evidence type="ECO:0000313" key="2">
    <source>
        <dbReference type="EMBL" id="MBF8179092.1"/>
    </source>
</evidence>
<keyword evidence="1" id="KW-1133">Transmembrane helix</keyword>
<keyword evidence="3" id="KW-1185">Reference proteome</keyword>
<feature type="transmembrane region" description="Helical" evidence="1">
    <location>
        <begin position="12"/>
        <end position="32"/>
    </location>
</feature>
<reference evidence="2 3" key="1">
    <citation type="submission" date="2020-11" db="EMBL/GenBank/DDBJ databases">
        <title>WGS of Herminiimonas contaminans strain Marseille-Q4544 isolated from planarians Schmidtea mediterranea.</title>
        <authorList>
            <person name="Kangale L."/>
        </authorList>
    </citation>
    <scope>NUCLEOTIDE SEQUENCE [LARGE SCALE GENOMIC DNA]</scope>
    <source>
        <strain evidence="2 3">Marseille-Q4544</strain>
    </source>
</reference>
<evidence type="ECO:0000256" key="1">
    <source>
        <dbReference type="SAM" id="Phobius"/>
    </source>
</evidence>
<gene>
    <name evidence="2" type="ORF">IXC47_15515</name>
</gene>
<organism evidence="2 3">
    <name type="scientific">Herminiimonas contaminans</name>
    <dbReference type="NCBI Taxonomy" id="1111140"/>
    <lineage>
        <taxon>Bacteria</taxon>
        <taxon>Pseudomonadati</taxon>
        <taxon>Pseudomonadota</taxon>
        <taxon>Betaproteobacteria</taxon>
        <taxon>Burkholderiales</taxon>
        <taxon>Oxalobacteraceae</taxon>
        <taxon>Herminiimonas</taxon>
    </lineage>
</organism>
<evidence type="ECO:0000313" key="3">
    <source>
        <dbReference type="Proteomes" id="UP000657372"/>
    </source>
</evidence>
<comment type="caution">
    <text evidence="2">The sequence shown here is derived from an EMBL/GenBank/DDBJ whole genome shotgun (WGS) entry which is preliminary data.</text>
</comment>
<keyword evidence="1" id="KW-0812">Transmembrane</keyword>
<proteinExistence type="predicted"/>
<accession>A0ABS0EW77</accession>
<dbReference type="Proteomes" id="UP000657372">
    <property type="component" value="Unassembled WGS sequence"/>
</dbReference>
<protein>
    <submittedName>
        <fullName evidence="2">Uncharacterized protein</fullName>
    </submittedName>
</protein>
<dbReference type="RefSeq" id="WP_195876210.1">
    <property type="nucleotide sequence ID" value="NZ_JADOEL010000015.1"/>
</dbReference>